<dbReference type="InterPro" id="IPR038097">
    <property type="entry name" value="Ribosomal_eL36_sf"/>
</dbReference>
<protein>
    <recommendedName>
        <fullName evidence="4">60S ribosomal protein L36</fullName>
    </recommendedName>
</protein>
<evidence type="ECO:0000256" key="1">
    <source>
        <dbReference type="ARBA" id="ARBA00006509"/>
    </source>
</evidence>
<sequence length="108" mass="11623">MAKSGLAKGANAGHITEPVAAAPKANRRKGALNKRTALCRSIAREVCGLAPYERRILDMIKTGGSAADKRIYKFAKRRLGSHKRALVKREDIKAVNAAQRAKAAGVEE</sequence>
<dbReference type="GO" id="GO:0006412">
    <property type="term" value="P:translation"/>
    <property type="evidence" value="ECO:0007669"/>
    <property type="project" value="InterPro"/>
</dbReference>
<feature type="region of interest" description="Disordered" evidence="5">
    <location>
        <begin position="1"/>
        <end position="30"/>
    </location>
</feature>
<evidence type="ECO:0000256" key="2">
    <source>
        <dbReference type="ARBA" id="ARBA00022980"/>
    </source>
</evidence>
<dbReference type="GO" id="GO:1990904">
    <property type="term" value="C:ribonucleoprotein complex"/>
    <property type="evidence" value="ECO:0007669"/>
    <property type="project" value="UniProtKB-KW"/>
</dbReference>
<gene>
    <name evidence="6" type="ORF">CTEN210_03115</name>
</gene>
<comment type="similarity">
    <text evidence="1 4">Belongs to the eukaryotic ribosomal protein eL36 family.</text>
</comment>
<accession>A0AAD3CKN6</accession>
<keyword evidence="7" id="KW-1185">Reference proteome</keyword>
<evidence type="ECO:0000256" key="5">
    <source>
        <dbReference type="SAM" id="MobiDB-lite"/>
    </source>
</evidence>
<dbReference type="EMBL" id="BLLK01000022">
    <property type="protein sequence ID" value="GFH46641.1"/>
    <property type="molecule type" value="Genomic_DNA"/>
</dbReference>
<organism evidence="6 7">
    <name type="scientific">Chaetoceros tenuissimus</name>
    <dbReference type="NCBI Taxonomy" id="426638"/>
    <lineage>
        <taxon>Eukaryota</taxon>
        <taxon>Sar</taxon>
        <taxon>Stramenopiles</taxon>
        <taxon>Ochrophyta</taxon>
        <taxon>Bacillariophyta</taxon>
        <taxon>Coscinodiscophyceae</taxon>
        <taxon>Chaetocerotophycidae</taxon>
        <taxon>Chaetocerotales</taxon>
        <taxon>Chaetocerotaceae</taxon>
        <taxon>Chaetoceros</taxon>
    </lineage>
</organism>
<reference evidence="6 7" key="1">
    <citation type="journal article" date="2021" name="Sci. Rep.">
        <title>The genome of the diatom Chaetoceros tenuissimus carries an ancient integrated fragment of an extant virus.</title>
        <authorList>
            <person name="Hongo Y."/>
            <person name="Kimura K."/>
            <person name="Takaki Y."/>
            <person name="Yoshida Y."/>
            <person name="Baba S."/>
            <person name="Kobayashi G."/>
            <person name="Nagasaki K."/>
            <person name="Hano T."/>
            <person name="Tomaru Y."/>
        </authorList>
    </citation>
    <scope>NUCLEOTIDE SEQUENCE [LARGE SCALE GENOMIC DNA]</scope>
    <source>
        <strain evidence="6 7">NIES-3715</strain>
    </source>
</reference>
<evidence type="ECO:0000256" key="3">
    <source>
        <dbReference type="ARBA" id="ARBA00023274"/>
    </source>
</evidence>
<dbReference type="AlphaFoldDB" id="A0AAD3CKN6"/>
<keyword evidence="3 4" id="KW-0687">Ribonucleoprotein</keyword>
<evidence type="ECO:0000313" key="7">
    <source>
        <dbReference type="Proteomes" id="UP001054902"/>
    </source>
</evidence>
<dbReference type="PANTHER" id="PTHR10114">
    <property type="entry name" value="60S RIBOSOMAL PROTEIN L36"/>
    <property type="match status" value="1"/>
</dbReference>
<dbReference type="PROSITE" id="PS01190">
    <property type="entry name" value="RIBOSOMAL_L36E"/>
    <property type="match status" value="1"/>
</dbReference>
<name>A0AAD3CKN6_9STRA</name>
<evidence type="ECO:0000313" key="6">
    <source>
        <dbReference type="EMBL" id="GFH46641.1"/>
    </source>
</evidence>
<keyword evidence="2 4" id="KW-0689">Ribosomal protein</keyword>
<dbReference type="FunFam" id="1.10.10.1760:FF:000001">
    <property type="entry name" value="60S ribosomal protein L36"/>
    <property type="match status" value="1"/>
</dbReference>
<dbReference type="InterPro" id="IPR000509">
    <property type="entry name" value="Ribosomal_eL36"/>
</dbReference>
<dbReference type="GO" id="GO:0005840">
    <property type="term" value="C:ribosome"/>
    <property type="evidence" value="ECO:0007669"/>
    <property type="project" value="UniProtKB-KW"/>
</dbReference>
<dbReference type="Gene3D" id="1.10.10.1760">
    <property type="entry name" value="60S ribosomal protein L36"/>
    <property type="match status" value="1"/>
</dbReference>
<dbReference type="GO" id="GO:0003735">
    <property type="term" value="F:structural constituent of ribosome"/>
    <property type="evidence" value="ECO:0007669"/>
    <property type="project" value="InterPro"/>
</dbReference>
<evidence type="ECO:0000256" key="4">
    <source>
        <dbReference type="RuleBase" id="RU000665"/>
    </source>
</evidence>
<dbReference type="Pfam" id="PF01158">
    <property type="entry name" value="Ribosomal_L36e"/>
    <property type="match status" value="1"/>
</dbReference>
<dbReference type="Proteomes" id="UP001054902">
    <property type="component" value="Unassembled WGS sequence"/>
</dbReference>
<comment type="caution">
    <text evidence="6">The sequence shown here is derived from an EMBL/GenBank/DDBJ whole genome shotgun (WGS) entry which is preliminary data.</text>
</comment>
<proteinExistence type="inferred from homology"/>